<sequence>MPTLKRIYIYRESHLPENGWLQACFRCKAITGKYILFETFHHNEYLYEFYIHICGHCNQHFERNKTSYLSFASDCNTYIRDNYPHLFHK</sequence>
<dbReference type="AlphaFoldDB" id="A0A6C0KFL9"/>
<name>A0A6C0KFL9_9ZZZZ</name>
<evidence type="ECO:0000313" key="1">
    <source>
        <dbReference type="EMBL" id="QHU15044.1"/>
    </source>
</evidence>
<proteinExistence type="predicted"/>
<dbReference type="EMBL" id="MN740848">
    <property type="protein sequence ID" value="QHU15044.1"/>
    <property type="molecule type" value="Genomic_DNA"/>
</dbReference>
<reference evidence="1" key="1">
    <citation type="journal article" date="2020" name="Nature">
        <title>Giant virus diversity and host interactions through global metagenomics.</title>
        <authorList>
            <person name="Schulz F."/>
            <person name="Roux S."/>
            <person name="Paez-Espino D."/>
            <person name="Jungbluth S."/>
            <person name="Walsh D.A."/>
            <person name="Denef V.J."/>
            <person name="McMahon K.D."/>
            <person name="Konstantinidis K.T."/>
            <person name="Eloe-Fadrosh E.A."/>
            <person name="Kyrpides N.C."/>
            <person name="Woyke T."/>
        </authorList>
    </citation>
    <scope>NUCLEOTIDE SEQUENCE</scope>
    <source>
        <strain evidence="1">GVMAG-S-1102244-55</strain>
    </source>
</reference>
<organism evidence="1">
    <name type="scientific">viral metagenome</name>
    <dbReference type="NCBI Taxonomy" id="1070528"/>
    <lineage>
        <taxon>unclassified sequences</taxon>
        <taxon>metagenomes</taxon>
        <taxon>organismal metagenomes</taxon>
    </lineage>
</organism>
<protein>
    <submittedName>
        <fullName evidence="1">Uncharacterized protein</fullName>
    </submittedName>
</protein>
<accession>A0A6C0KFL9</accession>